<dbReference type="Proteomes" id="UP000243876">
    <property type="component" value="Unassembled WGS sequence"/>
</dbReference>
<sequence>MPAVDLPESFMDDLFAELDANVFSSPSVSSQPAPPTQPLEPLPPSTHRTFTPRKPDVPRVSASSQPRMRAGKLKTNKAAVTFLSSPTGPLPPTPPPFWADPFARPIMSPASRAARDKQERGVGITGASTKRAAKGGRESGLCSPERARGVRRERDGAERRGAVKHVGIEVEEEKENSAIAREGPGAKGKGTEAVLAVKKEEEKDEFDDLMDGIDWEKEMMGIEAEGIAVEKPEHVPRSKQFVRCTVEEVIDDIGSSKQMQQVRSLSPSRSYPAADPDVLVFDLKTIIVTSSAFEGSRQVVLCDDWIDTPVEAGSWSRYPLLPRPESNTLTAGDTINLIGPFDASVTEVPSLTLNRSTGLLILHPDILVSSTKVADSSHCTRKALLQELIRTLGGATPSLAYGNMLHELMQRCLLEGRWDDEWRYETINDIVKENGGMLWTMDLSFDAARLQLRERSKEFGTFAERFMGDKPKPDAFLSDPRAVDTARSRLSLSATLAVEEDLWSPRYGLKGKIDVSISSNTVDSIGFSRKGTSPFEIKTGRAIAGMEHRAQTMLYTLLMSDRYGASPLLPPRKLHTGKLTDRASVQTKTSTPASSITLNPTRFSGFKPRGTRSAASSSPGTVSPHSSTATPPRETEVKVEAMEEADVDMDDDEAELWAVMGTPKGVMGRTPSEEEEDEEPPLLPPPIDDERSCKKCYVGDACMLFRRAVDGDSCISADANDPLQAIYEEKTAHLTEEHAEFFRKWEKLISFEEQELVRFKKEIWTMEAEERAQVGRCFAGMVIDDSHVRDEASSAKIHRFIYRLRRQDALASQPSLTQRATHSLLGGALSVNDPVVVSLEDPRVLALARGFILALTPHDVILGLDHSLTNYPQTKGTAVSSLIFRIDKDELAAGMGRIRDNLIQLFVTGGDERRRRLVVDLEPPRFDASLVSALDRLIPSSLNDDQKRALEKVLAAQDYALILGMPGTGKTTTIAEVLKALAKAGKSVLLTSYTHSAVDNILLKVKDSGLSILRLGNRDKILPALHHYTLTPEDYATSLTDIDNKLVMPQIVATTCLGINEPIFTKRHFDVCIVDEASQVTLPTCLGPLRFADKFILVGDHHQLPPLVRNHAARTGGLDVSLFKRLSDAHPSAVVNLTHQYRMNEDIMLLSNKLVYSEQLKVGDELVAKRELRLPGSEGMEGMEQWLKEVLNPSRKVIFVDTDQLPAVERKRGSLIENELEACLVQKTVEAMSRCGVAQHDIGVITLYRQQIKLLQRKLQSFPDVEVLTADRSQGRDKECILMSLVRSNSAGHVRLLPVSFDLDPETPRSSRKLTSVSLPASSKQVGDLLRDWRRINVCLTRAKAKLVVFGSRSTLAHVALLQQFFDLVADRGWVYTLPGSVKASLLEVKSGEVKKEEEEEEDEKPVVKRLEEADEQQPKKRRKGAGALVLGRPLACDIVNSLA</sequence>
<dbReference type="InterPro" id="IPR011604">
    <property type="entry name" value="PDDEXK-like_dom_sf"/>
</dbReference>
<evidence type="ECO:0000256" key="4">
    <source>
        <dbReference type="ARBA" id="ARBA00022705"/>
    </source>
</evidence>
<keyword evidence="19" id="KW-0158">Chromosome</keyword>
<keyword evidence="13 19" id="KW-0411">Iron-sulfur</keyword>
<dbReference type="Pfam" id="PF08696">
    <property type="entry name" value="Dna2"/>
    <property type="match status" value="1"/>
</dbReference>
<evidence type="ECO:0000256" key="17">
    <source>
        <dbReference type="ARBA" id="ARBA00023268"/>
    </source>
</evidence>
<dbReference type="GO" id="GO:0005694">
    <property type="term" value="C:chromosome"/>
    <property type="evidence" value="ECO:0007669"/>
    <property type="project" value="UniProtKB-SubCell"/>
</dbReference>
<feature type="domain" description="DNA replication factor Dna2 N-terminal" evidence="21">
    <location>
        <begin position="329"/>
        <end position="518"/>
    </location>
</feature>
<dbReference type="InterPro" id="IPR047187">
    <property type="entry name" value="SF1_C_Upf1"/>
</dbReference>
<dbReference type="InterPro" id="IPR027417">
    <property type="entry name" value="P-loop_NTPase"/>
</dbReference>
<feature type="compositionally biased region" description="Pro residues" evidence="20">
    <location>
        <begin position="88"/>
        <end position="98"/>
    </location>
</feature>
<dbReference type="InterPro" id="IPR026851">
    <property type="entry name" value="Dna2/JHS1_DEXXQ-box"/>
</dbReference>
<keyword evidence="17 19" id="KW-0511">Multifunctional enzyme</keyword>
<dbReference type="InterPro" id="IPR041677">
    <property type="entry name" value="DNA2/NAM7_AAA_11"/>
</dbReference>
<feature type="compositionally biased region" description="Pro residues" evidence="20">
    <location>
        <begin position="32"/>
        <end position="44"/>
    </location>
</feature>
<dbReference type="EC" id="3.1.-.-" evidence="19"/>
<comment type="similarity">
    <text evidence="2 19">Belongs to the DNA2/NAM7 helicase family.</text>
</comment>
<evidence type="ECO:0000256" key="13">
    <source>
        <dbReference type="ARBA" id="ARBA00023014"/>
    </source>
</evidence>
<keyword evidence="5 19" id="KW-0540">Nuclease</keyword>
<gene>
    <name evidence="24" type="primary">SPOSA6832_02624</name>
</gene>
<evidence type="ECO:0000313" key="24">
    <source>
        <dbReference type="EMBL" id="CEQ40945.1"/>
    </source>
</evidence>
<keyword evidence="7 19" id="KW-0547">Nucleotide-binding</keyword>
<evidence type="ECO:0000256" key="3">
    <source>
        <dbReference type="ARBA" id="ARBA00022485"/>
    </source>
</evidence>
<dbReference type="GO" id="GO:0006281">
    <property type="term" value="P:DNA repair"/>
    <property type="evidence" value="ECO:0007669"/>
    <property type="project" value="UniProtKB-KW"/>
</dbReference>
<dbReference type="GO" id="GO:0071932">
    <property type="term" value="P:replication fork reversal"/>
    <property type="evidence" value="ECO:0007669"/>
    <property type="project" value="TreeGrafter"/>
</dbReference>
<dbReference type="InterPro" id="IPR014808">
    <property type="entry name" value="DNA_replication_fac_Dna2_N"/>
</dbReference>
<evidence type="ECO:0000256" key="2">
    <source>
        <dbReference type="ARBA" id="ARBA00007913"/>
    </source>
</evidence>
<dbReference type="FunFam" id="3.40.50.300:FF:001170">
    <property type="entry name" value="DNA replication helicase Dna2"/>
    <property type="match status" value="1"/>
</dbReference>
<dbReference type="GO" id="GO:0033567">
    <property type="term" value="P:DNA replication, Okazaki fragment processing"/>
    <property type="evidence" value="ECO:0007669"/>
    <property type="project" value="UniProtKB-UniRule"/>
</dbReference>
<dbReference type="Pfam" id="PF13086">
    <property type="entry name" value="AAA_11"/>
    <property type="match status" value="2"/>
</dbReference>
<dbReference type="GO" id="GO:0017108">
    <property type="term" value="F:5'-flap endonuclease activity"/>
    <property type="evidence" value="ECO:0007669"/>
    <property type="project" value="UniProtKB-UniRule"/>
</dbReference>
<feature type="domain" description="DNA2/NAM7 helicase helicase" evidence="22">
    <location>
        <begin position="942"/>
        <end position="1030"/>
    </location>
</feature>
<evidence type="ECO:0000256" key="10">
    <source>
        <dbReference type="ARBA" id="ARBA00022806"/>
    </source>
</evidence>
<dbReference type="PANTHER" id="PTHR10887">
    <property type="entry name" value="DNA2/NAM7 HELICASE FAMILY"/>
    <property type="match status" value="1"/>
</dbReference>
<evidence type="ECO:0000256" key="12">
    <source>
        <dbReference type="ARBA" id="ARBA00023004"/>
    </source>
</evidence>
<dbReference type="PANTHER" id="PTHR10887:SF433">
    <property type="entry name" value="DNA REPLICATION ATP-DEPENDENT HELICASE_NUCLEASE DNA2"/>
    <property type="match status" value="1"/>
</dbReference>
<reference evidence="25" key="1">
    <citation type="submission" date="2015-02" db="EMBL/GenBank/DDBJ databases">
        <authorList>
            <person name="Gon?alves P."/>
        </authorList>
    </citation>
    <scope>NUCLEOTIDE SEQUENCE [LARGE SCALE GENOMIC DNA]</scope>
</reference>
<keyword evidence="6 19" id="KW-0479">Metal-binding</keyword>
<dbReference type="GO" id="GO:0017116">
    <property type="term" value="F:single-stranded DNA helicase activity"/>
    <property type="evidence" value="ECO:0007669"/>
    <property type="project" value="UniProtKB-UniRule"/>
</dbReference>
<evidence type="ECO:0000256" key="8">
    <source>
        <dbReference type="ARBA" id="ARBA00022763"/>
    </source>
</evidence>
<evidence type="ECO:0000259" key="21">
    <source>
        <dbReference type="Pfam" id="PF08696"/>
    </source>
</evidence>
<keyword evidence="9 19" id="KW-0378">Hydrolase</keyword>
<dbReference type="InterPro" id="IPR045055">
    <property type="entry name" value="DNA2/NAM7-like"/>
</dbReference>
<feature type="compositionally biased region" description="Basic and acidic residues" evidence="20">
    <location>
        <begin position="145"/>
        <end position="161"/>
    </location>
</feature>
<dbReference type="Pfam" id="PF13087">
    <property type="entry name" value="AAA_12"/>
    <property type="match status" value="1"/>
</dbReference>
<feature type="region of interest" description="Disordered" evidence="20">
    <location>
        <begin position="663"/>
        <end position="686"/>
    </location>
</feature>
<evidence type="ECO:0000256" key="9">
    <source>
        <dbReference type="ARBA" id="ARBA00022801"/>
    </source>
</evidence>
<dbReference type="EC" id="3.6.4.12" evidence="19"/>
<keyword evidence="10 19" id="KW-0347">Helicase</keyword>
<evidence type="ECO:0000259" key="23">
    <source>
        <dbReference type="Pfam" id="PF13087"/>
    </source>
</evidence>
<organism evidence="24 25">
    <name type="scientific">Sporidiobolus salmonicolor</name>
    <name type="common">Yeast-like fungus</name>
    <name type="synonym">Sporobolomyces salmonicolor</name>
    <dbReference type="NCBI Taxonomy" id="5005"/>
    <lineage>
        <taxon>Eukaryota</taxon>
        <taxon>Fungi</taxon>
        <taxon>Dikarya</taxon>
        <taxon>Basidiomycota</taxon>
        <taxon>Pucciniomycotina</taxon>
        <taxon>Microbotryomycetes</taxon>
        <taxon>Sporidiobolales</taxon>
        <taxon>Sporidiobolaceae</taxon>
        <taxon>Sporobolomyces</taxon>
    </lineage>
</organism>
<keyword evidence="11 19" id="KW-0067">ATP-binding</keyword>
<evidence type="ECO:0000256" key="11">
    <source>
        <dbReference type="ARBA" id="ARBA00022840"/>
    </source>
</evidence>
<dbReference type="GO" id="GO:0005634">
    <property type="term" value="C:nucleus"/>
    <property type="evidence" value="ECO:0007669"/>
    <property type="project" value="UniProtKB-SubCell"/>
</dbReference>
<comment type="catalytic activity">
    <reaction evidence="18 19">
        <text>ATP + H2O = ADP + phosphate + H(+)</text>
        <dbReference type="Rhea" id="RHEA:13065"/>
        <dbReference type="ChEBI" id="CHEBI:15377"/>
        <dbReference type="ChEBI" id="CHEBI:15378"/>
        <dbReference type="ChEBI" id="CHEBI:30616"/>
        <dbReference type="ChEBI" id="CHEBI:43474"/>
        <dbReference type="ChEBI" id="CHEBI:456216"/>
        <dbReference type="EC" id="3.6.4.12"/>
    </reaction>
</comment>
<feature type="domain" description="DNA2/NAM7 helicase helicase" evidence="22">
    <location>
        <begin position="1050"/>
        <end position="1108"/>
    </location>
</feature>
<keyword evidence="4 19" id="KW-0235">DNA replication</keyword>
<dbReference type="GO" id="GO:0005524">
    <property type="term" value="F:ATP binding"/>
    <property type="evidence" value="ECO:0007669"/>
    <property type="project" value="UniProtKB-UniRule"/>
</dbReference>
<evidence type="ECO:0000259" key="22">
    <source>
        <dbReference type="Pfam" id="PF13086"/>
    </source>
</evidence>
<name>A0A0D6EMU0_SPOSA</name>
<evidence type="ECO:0000256" key="18">
    <source>
        <dbReference type="ARBA" id="ARBA00047995"/>
    </source>
</evidence>
<comment type="function">
    <text evidence="19">Key enzyme involved in DNA replication and DNA repair. Involved in Okazaki fragments processing by cleaving long flaps that escape FEN1: flaps that are longer than 27 nucleotides are coated by replication protein A complex (RPA), leading to recruit DNA2 which cleaves the flap until it is too short to bind RPA and becomes a substrate for FEN1. Also involved in 5'-end resection of DNA during double-strand break (DSB) repair by mediating the cleavage of 5'-ssDNA.</text>
</comment>
<dbReference type="CDD" id="cd18041">
    <property type="entry name" value="DEXXQc_DNA2"/>
    <property type="match status" value="1"/>
</dbReference>
<dbReference type="SUPFAM" id="SSF52540">
    <property type="entry name" value="P-loop containing nucleoside triphosphate hydrolases"/>
    <property type="match status" value="1"/>
</dbReference>
<feature type="compositionally biased region" description="Polar residues" evidence="20">
    <location>
        <begin position="583"/>
        <end position="602"/>
    </location>
</feature>
<evidence type="ECO:0000256" key="19">
    <source>
        <dbReference type="RuleBase" id="RU367041"/>
    </source>
</evidence>
<dbReference type="Gene3D" id="3.40.50.300">
    <property type="entry name" value="P-loop containing nucleotide triphosphate hydrolases"/>
    <property type="match status" value="2"/>
</dbReference>
<evidence type="ECO:0000256" key="1">
    <source>
        <dbReference type="ARBA" id="ARBA00001966"/>
    </source>
</evidence>
<keyword evidence="8 19" id="KW-0227">DNA damage</keyword>
<evidence type="ECO:0000256" key="16">
    <source>
        <dbReference type="ARBA" id="ARBA00023242"/>
    </source>
</evidence>
<keyword evidence="16 19" id="KW-0539">Nucleus</keyword>
<evidence type="ECO:0000256" key="7">
    <source>
        <dbReference type="ARBA" id="ARBA00022741"/>
    </source>
</evidence>
<dbReference type="InterPro" id="IPR041679">
    <property type="entry name" value="DNA2/NAM7-like_C"/>
</dbReference>
<keyword evidence="3 19" id="KW-0004">4Fe-4S</keyword>
<comment type="cofactor">
    <cofactor evidence="1">
        <name>[4Fe-4S] cluster</name>
        <dbReference type="ChEBI" id="CHEBI:49883"/>
    </cofactor>
</comment>
<evidence type="ECO:0000313" key="25">
    <source>
        <dbReference type="Proteomes" id="UP000243876"/>
    </source>
</evidence>
<dbReference type="GO" id="GO:0046872">
    <property type="term" value="F:metal ion binding"/>
    <property type="evidence" value="ECO:0007669"/>
    <property type="project" value="UniProtKB-UniRule"/>
</dbReference>
<proteinExistence type="inferred from homology"/>
<dbReference type="GO" id="GO:0016887">
    <property type="term" value="F:ATP hydrolysis activity"/>
    <property type="evidence" value="ECO:0007669"/>
    <property type="project" value="RHEA"/>
</dbReference>
<comment type="subcellular location">
    <subcellularLocation>
        <location evidence="19">Nucleus</location>
    </subcellularLocation>
    <subcellularLocation>
        <location evidence="19">Chromosome</location>
    </subcellularLocation>
</comment>
<feature type="region of interest" description="Disordered" evidence="20">
    <location>
        <begin position="1393"/>
        <end position="1426"/>
    </location>
</feature>
<feature type="region of interest" description="Disordered" evidence="20">
    <location>
        <begin position="24"/>
        <end position="162"/>
    </location>
</feature>
<feature type="non-terminal residue" evidence="24">
    <location>
        <position position="1"/>
    </location>
</feature>
<dbReference type="OrthoDB" id="6513042at2759"/>
<evidence type="ECO:0000256" key="14">
    <source>
        <dbReference type="ARBA" id="ARBA00023125"/>
    </source>
</evidence>
<evidence type="ECO:0000256" key="20">
    <source>
        <dbReference type="SAM" id="MobiDB-lite"/>
    </source>
</evidence>
<accession>A0A0D6EMU0</accession>
<keyword evidence="14 19" id="KW-0238">DNA-binding</keyword>
<dbReference type="CDD" id="cd18808">
    <property type="entry name" value="SF1_C_Upf1"/>
    <property type="match status" value="1"/>
</dbReference>
<evidence type="ECO:0000256" key="5">
    <source>
        <dbReference type="ARBA" id="ARBA00022722"/>
    </source>
</evidence>
<feature type="compositionally biased region" description="Low complexity" evidence="20">
    <location>
        <begin position="616"/>
        <end position="628"/>
    </location>
</feature>
<keyword evidence="15 19" id="KW-0234">DNA repair</keyword>
<dbReference type="GO" id="GO:0051539">
    <property type="term" value="F:4 iron, 4 sulfur cluster binding"/>
    <property type="evidence" value="ECO:0007669"/>
    <property type="project" value="UniProtKB-UniRule"/>
</dbReference>
<keyword evidence="12 19" id="KW-0408">Iron</keyword>
<feature type="domain" description="DNA2/NAM7 helicase-like C-terminal" evidence="23">
    <location>
        <begin position="1118"/>
        <end position="1353"/>
    </location>
</feature>
<evidence type="ECO:0000256" key="6">
    <source>
        <dbReference type="ARBA" id="ARBA00022723"/>
    </source>
</evidence>
<feature type="region of interest" description="Disordered" evidence="20">
    <location>
        <begin position="569"/>
        <end position="636"/>
    </location>
</feature>
<dbReference type="Gene3D" id="3.90.320.10">
    <property type="match status" value="1"/>
</dbReference>
<keyword evidence="25" id="KW-1185">Reference proteome</keyword>
<dbReference type="GO" id="GO:0003677">
    <property type="term" value="F:DNA binding"/>
    <property type="evidence" value="ECO:0007669"/>
    <property type="project" value="UniProtKB-UniRule"/>
</dbReference>
<evidence type="ECO:0000256" key="15">
    <source>
        <dbReference type="ARBA" id="ARBA00023204"/>
    </source>
</evidence>
<protein>
    <recommendedName>
        <fullName evidence="19">DNA replication ATP-dependent helicase/nuclease</fullName>
        <ecNumber evidence="19">3.1.-.-</ecNumber>
        <ecNumber evidence="19">3.6.4.12</ecNumber>
    </recommendedName>
</protein>
<dbReference type="EMBL" id="CENE01000010">
    <property type="protein sequence ID" value="CEQ40945.1"/>
    <property type="molecule type" value="Genomic_DNA"/>
</dbReference>
<dbReference type="GO" id="GO:0005737">
    <property type="term" value="C:cytoplasm"/>
    <property type="evidence" value="ECO:0007669"/>
    <property type="project" value="TreeGrafter"/>
</dbReference>